<dbReference type="InterPro" id="IPR011990">
    <property type="entry name" value="TPR-like_helical_dom_sf"/>
</dbReference>
<dbReference type="Pfam" id="PF13517">
    <property type="entry name" value="FG-GAP_3"/>
    <property type="match status" value="1"/>
</dbReference>
<evidence type="ECO:0000313" key="5">
    <source>
        <dbReference type="Proteomes" id="UP000318081"/>
    </source>
</evidence>
<dbReference type="Proteomes" id="UP000318081">
    <property type="component" value="Chromosome"/>
</dbReference>
<protein>
    <submittedName>
        <fullName evidence="4">ASPIC and UnbV</fullName>
    </submittedName>
</protein>
<dbReference type="Pfam" id="PF07593">
    <property type="entry name" value="UnbV_ASPIC"/>
    <property type="match status" value="1"/>
</dbReference>
<evidence type="ECO:0000313" key="4">
    <source>
        <dbReference type="EMBL" id="QDV88137.1"/>
    </source>
</evidence>
<dbReference type="InterPro" id="IPR013517">
    <property type="entry name" value="FG-GAP"/>
</dbReference>
<dbReference type="PANTHER" id="PTHR16026:SF0">
    <property type="entry name" value="CARTILAGE ACIDIC PROTEIN 1"/>
    <property type="match status" value="1"/>
</dbReference>
<evidence type="ECO:0000256" key="2">
    <source>
        <dbReference type="SAM" id="MobiDB-lite"/>
    </source>
</evidence>
<keyword evidence="1" id="KW-0732">Signal</keyword>
<dbReference type="Gene3D" id="2.130.10.130">
    <property type="entry name" value="Integrin alpha, N-terminal"/>
    <property type="match status" value="2"/>
</dbReference>
<organism evidence="4 5">
    <name type="scientific">Stieleria magnilauensis</name>
    <dbReference type="NCBI Taxonomy" id="2527963"/>
    <lineage>
        <taxon>Bacteria</taxon>
        <taxon>Pseudomonadati</taxon>
        <taxon>Planctomycetota</taxon>
        <taxon>Planctomycetia</taxon>
        <taxon>Pirellulales</taxon>
        <taxon>Pirellulaceae</taxon>
        <taxon>Stieleria</taxon>
    </lineage>
</organism>
<keyword evidence="5" id="KW-1185">Reference proteome</keyword>
<dbReference type="Gene3D" id="1.25.40.10">
    <property type="entry name" value="Tetratricopeptide repeat domain"/>
    <property type="match status" value="1"/>
</dbReference>
<sequence length="1002" mass="110036">MAFAFAVVLVLSLPWTVGCGGRDQSTPTQDAQRAASVEIDDASPKRAAESRLANLSKIRRMIASGDDAGAMQTVQTHLLRHPQDANAMVLASGLFNRQGQVDDAVAMLDSAAELSTDDGWKWRQRAASMLADAGRWSESIERLEALLDEQPDLENVRHELVAILNRRGFRFDANEHVRLLCRRGKANADELRGLMFPARSFVGLTEKPSVENVEQNRLLGELNVARAMYGEGDVKAASQLLETSRLVARRNPAAMAFYGQLLIESQRFDAFEDWLGRVESGSQRYPGYWMALGGWAMRHRDFDLAVGQFAEAVLREPGDLAATDRIRQALSAGGHGVEAERFRARGVLIDRMMTITRQLFSGAGMKPAAVDELSRVLTEVGRPLEALAWYRIALENMGSPAGAFEQLDRALAMSDDELFIRNNREKVLCGVDLERFPSDVQLAEFNNAVVPAMDEPTKPSDYPAIQPVFANIASQVGLEFTYYNAPVQRRRELRLYEQLGAGVACIDYDLDGNIDVYLGQASGDPPDGPGTRPNLLARSLGERFIGVTELADCDDRGFTCGVTAGDWNQDGFPDLVIGNLMRNTLLINRGDGTFASQPGDHVWQQPMYTTSLAIGDVNGDHLPDLVEVNYVDDPAVYDPVEYHPDGTPVRLPAPLDYRPGRDRLFLSVGDGAVAGRWIDASGQVPPATGLGVLLTDLDGGLGNEIFIANDRLANHLWQRGVAGGGEETEWQNTAAVRGVAFGANGNPQGCMGIAVADFDLNGRPDLHVTNFEREWNNQFMQDESGFFDDLVVAFGLDQPTYKILGFGVQAFDYDNNTRDDLVIGNGHVEDYSAEGRAFEMPTLVFAMGQTGFVAKDVAGDPEYWNAGHLSRALASCDWNNDGRVDFIVTDLIEPVALLENRTQTPHHWMQLQLVGTTAERDAIGATVKLSIGDQTLTKVVQSGDGYLCRNQAILSFGLGEHAAVERLEIRWPDGEVQRFANLAADRRLVIVQSQNDAFELDR</sequence>
<evidence type="ECO:0000256" key="1">
    <source>
        <dbReference type="ARBA" id="ARBA00022729"/>
    </source>
</evidence>
<dbReference type="SUPFAM" id="SSF48452">
    <property type="entry name" value="TPR-like"/>
    <property type="match status" value="1"/>
</dbReference>
<dbReference type="InterPro" id="IPR011519">
    <property type="entry name" value="UnbV_ASPIC"/>
</dbReference>
<feature type="region of interest" description="Disordered" evidence="2">
    <location>
        <begin position="21"/>
        <end position="43"/>
    </location>
</feature>
<reference evidence="4 5" key="1">
    <citation type="submission" date="2019-02" db="EMBL/GenBank/DDBJ databases">
        <title>Deep-cultivation of Planctomycetes and their phenomic and genomic characterization uncovers novel biology.</title>
        <authorList>
            <person name="Wiegand S."/>
            <person name="Jogler M."/>
            <person name="Boedeker C."/>
            <person name="Pinto D."/>
            <person name="Vollmers J."/>
            <person name="Rivas-Marin E."/>
            <person name="Kohn T."/>
            <person name="Peeters S.H."/>
            <person name="Heuer A."/>
            <person name="Rast P."/>
            <person name="Oberbeckmann S."/>
            <person name="Bunk B."/>
            <person name="Jeske O."/>
            <person name="Meyerdierks A."/>
            <person name="Storesund J.E."/>
            <person name="Kallscheuer N."/>
            <person name="Luecker S."/>
            <person name="Lage O.M."/>
            <person name="Pohl T."/>
            <person name="Merkel B.J."/>
            <person name="Hornburger P."/>
            <person name="Mueller R.-W."/>
            <person name="Bruemmer F."/>
            <person name="Labrenz M."/>
            <person name="Spormann A.M."/>
            <person name="Op den Camp H."/>
            <person name="Overmann J."/>
            <person name="Amann R."/>
            <person name="Jetten M.S.M."/>
            <person name="Mascher T."/>
            <person name="Medema M.H."/>
            <person name="Devos D.P."/>
            <person name="Kaster A.-K."/>
            <person name="Ovreas L."/>
            <person name="Rohde M."/>
            <person name="Galperin M.Y."/>
            <person name="Jogler C."/>
        </authorList>
    </citation>
    <scope>NUCLEOTIDE SEQUENCE [LARGE SCALE GENOMIC DNA]</scope>
    <source>
        <strain evidence="4 5">TBK1r</strain>
    </source>
</reference>
<dbReference type="InterPro" id="IPR027039">
    <property type="entry name" value="Crtac1"/>
</dbReference>
<evidence type="ECO:0000259" key="3">
    <source>
        <dbReference type="Pfam" id="PF07593"/>
    </source>
</evidence>
<proteinExistence type="predicted"/>
<feature type="domain" description="ASPIC/UnbV" evidence="3">
    <location>
        <begin position="922"/>
        <end position="988"/>
    </location>
</feature>
<dbReference type="SUPFAM" id="SSF69318">
    <property type="entry name" value="Integrin alpha N-terminal domain"/>
    <property type="match status" value="1"/>
</dbReference>
<accession>A0ABX5Y2J3</accession>
<gene>
    <name evidence="4" type="ORF">TBK1r_71690</name>
</gene>
<dbReference type="PANTHER" id="PTHR16026">
    <property type="entry name" value="CARTILAGE ACIDIC PROTEIN 1"/>
    <property type="match status" value="1"/>
</dbReference>
<name>A0ABX5Y2J3_9BACT</name>
<dbReference type="EMBL" id="CP036432">
    <property type="protein sequence ID" value="QDV88137.1"/>
    <property type="molecule type" value="Genomic_DNA"/>
</dbReference>
<dbReference type="InterPro" id="IPR028994">
    <property type="entry name" value="Integrin_alpha_N"/>
</dbReference>